<comment type="subunit">
    <text evidence="4 8">Monomer.</text>
</comment>
<keyword evidence="12" id="KW-1185">Reference proteome</keyword>
<name>A0ABS1HP63_9BACT</name>
<comment type="miscellaneous">
    <text evidence="8">The porphobilinogen subunits are added to the dipyrromethane group.</text>
</comment>
<dbReference type="EC" id="2.5.1.61" evidence="8"/>
<dbReference type="EMBL" id="JAENRR010000046">
    <property type="protein sequence ID" value="MBK3518929.1"/>
    <property type="molecule type" value="Genomic_DNA"/>
</dbReference>
<dbReference type="Proteomes" id="UP000605676">
    <property type="component" value="Unassembled WGS sequence"/>
</dbReference>
<evidence type="ECO:0000256" key="7">
    <source>
        <dbReference type="ARBA" id="ARBA00048169"/>
    </source>
</evidence>
<comment type="catalytic activity">
    <reaction evidence="7 8">
        <text>4 porphobilinogen + H2O = hydroxymethylbilane + 4 NH4(+)</text>
        <dbReference type="Rhea" id="RHEA:13185"/>
        <dbReference type="ChEBI" id="CHEBI:15377"/>
        <dbReference type="ChEBI" id="CHEBI:28938"/>
        <dbReference type="ChEBI" id="CHEBI:57845"/>
        <dbReference type="ChEBI" id="CHEBI:58126"/>
        <dbReference type="EC" id="2.5.1.61"/>
    </reaction>
</comment>
<feature type="modified residue" description="S-(dipyrrolylmethanemethyl)cysteine" evidence="8">
    <location>
        <position position="242"/>
    </location>
</feature>
<comment type="function">
    <text evidence="1 8">Tetrapolymerization of the monopyrrole PBG into the hydroxymethylbilane pre-uroporphyrinogen in several discrete steps.</text>
</comment>
<dbReference type="HAMAP" id="MF_00260">
    <property type="entry name" value="Porphobil_deam"/>
    <property type="match status" value="1"/>
</dbReference>
<dbReference type="NCBIfam" id="TIGR00212">
    <property type="entry name" value="hemC"/>
    <property type="match status" value="1"/>
</dbReference>
<comment type="caution">
    <text evidence="11">The sequence shown here is derived from an EMBL/GenBank/DDBJ whole genome shotgun (WGS) entry which is preliminary data.</text>
</comment>
<accession>A0ABS1HP63</accession>
<dbReference type="SUPFAM" id="SSF54782">
    <property type="entry name" value="Porphobilinogen deaminase (hydroxymethylbilane synthase), C-terminal domain"/>
    <property type="match status" value="1"/>
</dbReference>
<proteinExistence type="inferred from homology"/>
<dbReference type="Gene3D" id="3.40.190.10">
    <property type="entry name" value="Periplasmic binding protein-like II"/>
    <property type="match status" value="2"/>
</dbReference>
<dbReference type="GO" id="GO:0004418">
    <property type="term" value="F:hydroxymethylbilane synthase activity"/>
    <property type="evidence" value="ECO:0007669"/>
    <property type="project" value="UniProtKB-EC"/>
</dbReference>
<dbReference type="InterPro" id="IPR022417">
    <property type="entry name" value="Porphobilin_deaminase_N"/>
</dbReference>
<evidence type="ECO:0000256" key="3">
    <source>
        <dbReference type="ARBA" id="ARBA00005638"/>
    </source>
</evidence>
<dbReference type="InterPro" id="IPR022419">
    <property type="entry name" value="Porphobilin_deaminase_cofac_BS"/>
</dbReference>
<evidence type="ECO:0000256" key="6">
    <source>
        <dbReference type="ARBA" id="ARBA00023244"/>
    </source>
</evidence>
<feature type="domain" description="Porphobilinogen deaminase N-terminal" evidence="9">
    <location>
        <begin position="6"/>
        <end position="213"/>
    </location>
</feature>
<dbReference type="PANTHER" id="PTHR11557">
    <property type="entry name" value="PORPHOBILINOGEN DEAMINASE"/>
    <property type="match status" value="1"/>
</dbReference>
<dbReference type="Pfam" id="PF01379">
    <property type="entry name" value="Porphobil_deam"/>
    <property type="match status" value="1"/>
</dbReference>
<dbReference type="SUPFAM" id="SSF53850">
    <property type="entry name" value="Periplasmic binding protein-like II"/>
    <property type="match status" value="1"/>
</dbReference>
<evidence type="ECO:0000256" key="8">
    <source>
        <dbReference type="HAMAP-Rule" id="MF_00260"/>
    </source>
</evidence>
<dbReference type="CDD" id="cd13646">
    <property type="entry name" value="PBP2_EcHMBS_like"/>
    <property type="match status" value="1"/>
</dbReference>
<feature type="domain" description="Porphobilinogen deaminase C-terminal" evidence="10">
    <location>
        <begin position="226"/>
        <end position="295"/>
    </location>
</feature>
<keyword evidence="6 8" id="KW-0627">Porphyrin biosynthesis</keyword>
<dbReference type="PROSITE" id="PS00533">
    <property type="entry name" value="PORPHOBILINOGEN_DEAM"/>
    <property type="match status" value="1"/>
</dbReference>
<evidence type="ECO:0000259" key="10">
    <source>
        <dbReference type="Pfam" id="PF03900"/>
    </source>
</evidence>
<comment type="similarity">
    <text evidence="3 8">Belongs to the HMBS family.</text>
</comment>
<gene>
    <name evidence="8 11" type="primary">hemC</name>
    <name evidence="11" type="ORF">JIV24_16400</name>
</gene>
<dbReference type="Gene3D" id="3.30.160.40">
    <property type="entry name" value="Porphobilinogen deaminase, C-terminal domain"/>
    <property type="match status" value="1"/>
</dbReference>
<dbReference type="InterPro" id="IPR000860">
    <property type="entry name" value="HemC"/>
</dbReference>
<keyword evidence="5 8" id="KW-0808">Transferase</keyword>
<dbReference type="PRINTS" id="PR00151">
    <property type="entry name" value="PORPHBDMNASE"/>
</dbReference>
<dbReference type="PANTHER" id="PTHR11557:SF0">
    <property type="entry name" value="PORPHOBILINOGEN DEAMINASE"/>
    <property type="match status" value="1"/>
</dbReference>
<dbReference type="InterPro" id="IPR036803">
    <property type="entry name" value="Porphobilinogen_deaminase_C_sf"/>
</dbReference>
<sequence length="312" mass="33964">MNKSTIRIGTRGSKLALYQANLVKSKLGEAFPDKTFEIVIISTKGDKILDVALSKIGDKGLFTKELEVALFNGEVDLCVHSLKDLPTVFPEGAQLGAILKRAEFKDAWVSKDGLALEEMTEKHVVATSSLRRKAQVHRINPKVKVVDIRGNVDTRIKKMNEGHCDAMVMAGAGLIRLGYNDVITSLFEPDYFVSACGQGAIAIEIRENDSEIDAVVKKLHCETSYQQITAERSFLNELEGGCQIPIGAYASIDGEELSLLGLVALPDGSKELRNELKGKACEAEGIGRKLAQQIAQAGGVEILNQVRNLNNQ</sequence>
<evidence type="ECO:0000313" key="11">
    <source>
        <dbReference type="EMBL" id="MBK3518929.1"/>
    </source>
</evidence>
<organism evidence="11 12">
    <name type="scientific">Carboxylicivirga marina</name>
    <dbReference type="NCBI Taxonomy" id="2800988"/>
    <lineage>
        <taxon>Bacteria</taxon>
        <taxon>Pseudomonadati</taxon>
        <taxon>Bacteroidota</taxon>
        <taxon>Bacteroidia</taxon>
        <taxon>Marinilabiliales</taxon>
        <taxon>Marinilabiliaceae</taxon>
        <taxon>Carboxylicivirga</taxon>
    </lineage>
</organism>
<evidence type="ECO:0000256" key="4">
    <source>
        <dbReference type="ARBA" id="ARBA00011245"/>
    </source>
</evidence>
<comment type="pathway">
    <text evidence="2">Porphyrin-containing compound metabolism; protoporphyrin-IX biosynthesis; coproporphyrinogen-III from 5-aminolevulinate: step 2/4.</text>
</comment>
<evidence type="ECO:0000256" key="5">
    <source>
        <dbReference type="ARBA" id="ARBA00022679"/>
    </source>
</evidence>
<protein>
    <recommendedName>
        <fullName evidence="8">Porphobilinogen deaminase</fullName>
        <shortName evidence="8">PBG</shortName>
        <ecNumber evidence="8">2.5.1.61</ecNumber>
    </recommendedName>
    <alternativeName>
        <fullName evidence="8">Hydroxymethylbilane synthase</fullName>
        <shortName evidence="8">HMBS</shortName>
    </alternativeName>
    <alternativeName>
        <fullName evidence="8">Pre-uroporphyrinogen synthase</fullName>
    </alternativeName>
</protein>
<comment type="cofactor">
    <cofactor evidence="8">
        <name>dipyrromethane</name>
        <dbReference type="ChEBI" id="CHEBI:60342"/>
    </cofactor>
    <text evidence="8">Binds 1 dipyrromethane group covalently.</text>
</comment>
<evidence type="ECO:0000256" key="1">
    <source>
        <dbReference type="ARBA" id="ARBA00002869"/>
    </source>
</evidence>
<evidence type="ECO:0000313" key="12">
    <source>
        <dbReference type="Proteomes" id="UP000605676"/>
    </source>
</evidence>
<dbReference type="Pfam" id="PF03900">
    <property type="entry name" value="Porphobil_deamC"/>
    <property type="match status" value="1"/>
</dbReference>
<dbReference type="InterPro" id="IPR022418">
    <property type="entry name" value="Porphobilinogen_deaminase_C"/>
</dbReference>
<dbReference type="PIRSF" id="PIRSF001438">
    <property type="entry name" value="4pyrrol_synth_OHMeBilane_synth"/>
    <property type="match status" value="1"/>
</dbReference>
<dbReference type="RefSeq" id="WP_200466150.1">
    <property type="nucleotide sequence ID" value="NZ_JAENRR010000046.1"/>
</dbReference>
<reference evidence="11 12" key="1">
    <citation type="submission" date="2021-01" db="EMBL/GenBank/DDBJ databases">
        <title>Carboxyliciviraga sp.nov., isolated from coastal sediments.</title>
        <authorList>
            <person name="Lu D."/>
            <person name="Zhang T."/>
        </authorList>
    </citation>
    <scope>NUCLEOTIDE SEQUENCE [LARGE SCALE GENOMIC DNA]</scope>
    <source>
        <strain evidence="11 12">N1Y132</strain>
    </source>
</reference>
<evidence type="ECO:0000256" key="2">
    <source>
        <dbReference type="ARBA" id="ARBA00004735"/>
    </source>
</evidence>
<evidence type="ECO:0000259" key="9">
    <source>
        <dbReference type="Pfam" id="PF01379"/>
    </source>
</evidence>